<dbReference type="InterPro" id="IPR042127">
    <property type="entry name" value="TMEM45"/>
</dbReference>
<comment type="subcellular location">
    <subcellularLocation>
        <location evidence="1">Membrane</location>
        <topology evidence="1">Multi-pass membrane protein</topology>
    </subcellularLocation>
</comment>
<accession>A0A835WM24</accession>
<comment type="caution">
    <text evidence="7">The sequence shown here is derived from an EMBL/GenBank/DDBJ whole genome shotgun (WGS) entry which is preliminary data.</text>
</comment>
<comment type="similarity">
    <text evidence="2">Belongs to the TMEM45 family.</text>
</comment>
<evidence type="ECO:0000256" key="4">
    <source>
        <dbReference type="ARBA" id="ARBA00022989"/>
    </source>
</evidence>
<dbReference type="PANTHER" id="PTHR16007:SF15">
    <property type="entry name" value="TRANSMEMBRANE PROTEIN 45B"/>
    <property type="match status" value="1"/>
</dbReference>
<evidence type="ECO:0000313" key="8">
    <source>
        <dbReference type="Proteomes" id="UP000613740"/>
    </source>
</evidence>
<dbReference type="EMBL" id="JAEHOD010000012">
    <property type="protein sequence ID" value="KAG2449936.1"/>
    <property type="molecule type" value="Genomic_DNA"/>
</dbReference>
<evidence type="ECO:0000313" key="7">
    <source>
        <dbReference type="EMBL" id="KAG2449936.1"/>
    </source>
</evidence>
<evidence type="ECO:0000256" key="5">
    <source>
        <dbReference type="ARBA" id="ARBA00023136"/>
    </source>
</evidence>
<evidence type="ECO:0008006" key="9">
    <source>
        <dbReference type="Google" id="ProtNLM"/>
    </source>
</evidence>
<keyword evidence="3 6" id="KW-0812">Transmembrane</keyword>
<protein>
    <recommendedName>
        <fullName evidence="9">Transmembrane protein 45B</fullName>
    </recommendedName>
</protein>
<organism evidence="7 8">
    <name type="scientific">Chlamydomonas schloesseri</name>
    <dbReference type="NCBI Taxonomy" id="2026947"/>
    <lineage>
        <taxon>Eukaryota</taxon>
        <taxon>Viridiplantae</taxon>
        <taxon>Chlorophyta</taxon>
        <taxon>core chlorophytes</taxon>
        <taxon>Chlorophyceae</taxon>
        <taxon>CS clade</taxon>
        <taxon>Chlamydomonadales</taxon>
        <taxon>Chlamydomonadaceae</taxon>
        <taxon>Chlamydomonas</taxon>
    </lineage>
</organism>
<feature type="transmembrane region" description="Helical" evidence="6">
    <location>
        <begin position="280"/>
        <end position="303"/>
    </location>
</feature>
<keyword evidence="5 6" id="KW-0472">Membrane</keyword>
<evidence type="ECO:0000256" key="1">
    <source>
        <dbReference type="ARBA" id="ARBA00004141"/>
    </source>
</evidence>
<proteinExistence type="inferred from homology"/>
<dbReference type="GO" id="GO:0016020">
    <property type="term" value="C:membrane"/>
    <property type="evidence" value="ECO:0007669"/>
    <property type="project" value="UniProtKB-SubCell"/>
</dbReference>
<keyword evidence="8" id="KW-1185">Reference proteome</keyword>
<dbReference type="Proteomes" id="UP000613740">
    <property type="component" value="Unassembled WGS sequence"/>
</dbReference>
<dbReference type="AlphaFoldDB" id="A0A835WM24"/>
<gene>
    <name evidence="7" type="ORF">HYH02_000040</name>
</gene>
<sequence length="361" mass="39649">MTNHTDEDMGGMGGSGMSPVPSGGSMAGGMAMGGMMDCNGGSIPDRQGNFQGHAFPGTIFIIWGLHWFISASWRYLCSTRTGRAYRSRSFEGLLPMIPQLGGFNRYPVEPVLKAIGGLLLFVLQITYGSYKFLYCPDGSRQGRIVTQHLNSWSHASMNLGFSLSGIVELVGLHIKLPEGTNQVVLSGAFFIEAMLFSLHEKNGHLDQTDHWLLAQCCWAGAIFAALEAAWPEAFLLTVGRAGAMLLQGTWFWQSGFVLFGGSLVWNDLFMGKEDEAPAMFMPLVFAFHLLVLQALLLLVYMAVELVYRRQHPGAHNAVHEPELHAPSNGGYETSRLLTDEDEAQGLKSIPLGNLRHEVRRV</sequence>
<dbReference type="PANTHER" id="PTHR16007">
    <property type="entry name" value="EPIDIDYMAL MEMBRANE PROTEIN E9-RELATED"/>
    <property type="match status" value="1"/>
</dbReference>
<keyword evidence="4 6" id="KW-1133">Transmembrane helix</keyword>
<evidence type="ECO:0000256" key="6">
    <source>
        <dbReference type="SAM" id="Phobius"/>
    </source>
</evidence>
<reference evidence="7" key="1">
    <citation type="journal article" date="2020" name="bioRxiv">
        <title>Comparative genomics of Chlamydomonas.</title>
        <authorList>
            <person name="Craig R.J."/>
            <person name="Hasan A.R."/>
            <person name="Ness R.W."/>
            <person name="Keightley P.D."/>
        </authorList>
    </citation>
    <scope>NUCLEOTIDE SEQUENCE</scope>
    <source>
        <strain evidence="7">CCAP 11/173</strain>
    </source>
</reference>
<dbReference type="Pfam" id="PF04819">
    <property type="entry name" value="DUF716"/>
    <property type="match status" value="1"/>
</dbReference>
<feature type="transmembrane region" description="Helical" evidence="6">
    <location>
        <begin position="54"/>
        <end position="77"/>
    </location>
</feature>
<evidence type="ECO:0000256" key="2">
    <source>
        <dbReference type="ARBA" id="ARBA00006948"/>
    </source>
</evidence>
<dbReference type="OrthoDB" id="551896at2759"/>
<name>A0A835WM24_9CHLO</name>
<dbReference type="InterPro" id="IPR006904">
    <property type="entry name" value="DUF716"/>
</dbReference>
<evidence type="ECO:0000256" key="3">
    <source>
        <dbReference type="ARBA" id="ARBA00022692"/>
    </source>
</evidence>
<feature type="transmembrane region" description="Helical" evidence="6">
    <location>
        <begin position="250"/>
        <end position="268"/>
    </location>
</feature>